<keyword evidence="1" id="KW-0812">Transmembrane</keyword>
<accession>A0A5P6VMK8</accession>
<gene>
    <name evidence="3" type="ORF">FXF36_01300</name>
</gene>
<dbReference type="Proteomes" id="UP000327030">
    <property type="component" value="Chromosome 1"/>
</dbReference>
<evidence type="ECO:0000256" key="2">
    <source>
        <dbReference type="SAM" id="SignalP"/>
    </source>
</evidence>
<reference evidence="4" key="1">
    <citation type="submission" date="2019-08" db="EMBL/GenBank/DDBJ databases">
        <title>Complete Genome Sequence of the Polysaccharide-Degrading Rumen Bacterium Pseudobutyrivibrio xylanivorans MA3014.</title>
        <authorList>
            <person name="Palevich N."/>
            <person name="Maclean P.H."/>
            <person name="Kelly W.J."/>
            <person name="Leahy S.C."/>
            <person name="Rakonjac J."/>
            <person name="Attwood G.T."/>
        </authorList>
    </citation>
    <scope>NUCLEOTIDE SEQUENCE [LARGE SCALE GENOMIC DNA]</scope>
    <source>
        <strain evidence="4">MA3014</strain>
    </source>
</reference>
<name>A0A5P6VMK8_PSEXY</name>
<evidence type="ECO:0000256" key="1">
    <source>
        <dbReference type="SAM" id="Phobius"/>
    </source>
</evidence>
<keyword evidence="1" id="KW-1133">Transmembrane helix</keyword>
<feature type="signal peptide" evidence="2">
    <location>
        <begin position="1"/>
        <end position="28"/>
    </location>
</feature>
<keyword evidence="1" id="KW-0472">Membrane</keyword>
<evidence type="ECO:0000313" key="3">
    <source>
        <dbReference type="EMBL" id="QFJ53598.1"/>
    </source>
</evidence>
<organism evidence="3 4">
    <name type="scientific">Pseudobutyrivibrio xylanivorans</name>
    <dbReference type="NCBI Taxonomy" id="185007"/>
    <lineage>
        <taxon>Bacteria</taxon>
        <taxon>Bacillati</taxon>
        <taxon>Bacillota</taxon>
        <taxon>Clostridia</taxon>
        <taxon>Lachnospirales</taxon>
        <taxon>Lachnospiraceae</taxon>
        <taxon>Pseudobutyrivibrio</taxon>
    </lineage>
</organism>
<dbReference type="RefSeq" id="WP_151622096.1">
    <property type="nucleotide sequence ID" value="NZ_CP043028.1"/>
</dbReference>
<protein>
    <recommendedName>
        <fullName evidence="5">LPXTG cell wall anchor domain-containing protein</fullName>
    </recommendedName>
</protein>
<feature type="chain" id="PRO_5024812098" description="LPXTG cell wall anchor domain-containing protein" evidence="2">
    <location>
        <begin position="29"/>
        <end position="275"/>
    </location>
</feature>
<dbReference type="EMBL" id="CP043028">
    <property type="protein sequence ID" value="QFJ53598.1"/>
    <property type="molecule type" value="Genomic_DNA"/>
</dbReference>
<dbReference type="KEGG" id="pxv:FXF36_01300"/>
<dbReference type="AlphaFoldDB" id="A0A5P6VMK8"/>
<proteinExistence type="predicted"/>
<sequence>MKNKILNLVLALALTVAGLTSTMISAEAKTQSASWDVTYNGSKLESTYDVSKNTITDVMPGDVITYSVGYKNTSADATNFYLSTDIINSLEDKSADGSASSATGGAYSYKVSYTVDGKETIIFDSDVLGGESTVKGLNQVKSNLAEGKEAFFPLGTLNNGGAGTVTIQINLDGNSQDNAYMYKLATLDVKFGVEKAEQPQDKVINNTVTRNEVYTIPGGQQVIAIDEPTTPLAGGSPQTGDSIVPLVGCTAGLLVGMVLIGWYFIISKKGRKEVA</sequence>
<evidence type="ECO:0000313" key="4">
    <source>
        <dbReference type="Proteomes" id="UP000327030"/>
    </source>
</evidence>
<keyword evidence="2" id="KW-0732">Signal</keyword>
<dbReference type="OrthoDB" id="2044000at2"/>
<evidence type="ECO:0008006" key="5">
    <source>
        <dbReference type="Google" id="ProtNLM"/>
    </source>
</evidence>
<feature type="transmembrane region" description="Helical" evidence="1">
    <location>
        <begin position="243"/>
        <end position="265"/>
    </location>
</feature>